<reference evidence="2 3" key="2">
    <citation type="journal article" date="2017" name="Genome Announc.">
        <title>Draft Genome Sequences of Four Alkaliphilic Bacteria Belonging to the Anaerobacillus Genus.</title>
        <authorList>
            <person name="Bassil N.M."/>
            <person name="Lloyd J.R."/>
        </authorList>
    </citation>
    <scope>NUCLEOTIDE SEQUENCE [LARGE SCALE GENOMIC DNA]</scope>
    <source>
        <strain evidence="2 3">NB2006</strain>
    </source>
</reference>
<dbReference type="PROSITE" id="PS51257">
    <property type="entry name" value="PROKAR_LIPOPROTEIN"/>
    <property type="match status" value="1"/>
</dbReference>
<sequence length="176" mass="19971">MKKVIAIIVGLIILTGCDVLDNFTKANTVDGEQEHVAPPSNPSDFYADLVTEIFDESNDILSQFNSLIDRLYASTASEAQFAQIVNDMLPRSNDLLKKLDEALYIINDDFYGFHKDLITLVNFQHQLLLEAIKKANSENEQLDLNKLRSDYVKIKQDQTILIQKIKSILQKQSVQP</sequence>
<evidence type="ECO:0000313" key="3">
    <source>
        <dbReference type="Proteomes" id="UP000180175"/>
    </source>
</evidence>
<dbReference type="RefSeq" id="WP_071318946.1">
    <property type="nucleotide sequence ID" value="NZ_CP063356.2"/>
</dbReference>
<reference evidence="2" key="4">
    <citation type="submission" date="2020-10" db="EMBL/GenBank/DDBJ databases">
        <authorList>
            <person name="Bassil N.M."/>
            <person name="Lloyd J.R."/>
        </authorList>
    </citation>
    <scope>NUCLEOTIDE SEQUENCE</scope>
    <source>
        <strain evidence="2">NB2006</strain>
    </source>
</reference>
<proteinExistence type="predicted"/>
<evidence type="ECO:0000313" key="2">
    <source>
        <dbReference type="EMBL" id="QOY37620.1"/>
    </source>
</evidence>
<keyword evidence="3" id="KW-1185">Reference proteome</keyword>
<evidence type="ECO:0000313" key="1">
    <source>
        <dbReference type="EMBL" id="OIJ06128.1"/>
    </source>
</evidence>
<gene>
    <name evidence="2" type="ORF">AWH56_008580</name>
    <name evidence="1" type="ORF">AWH56_21330</name>
</gene>
<evidence type="ECO:0008006" key="4">
    <source>
        <dbReference type="Google" id="ProtNLM"/>
    </source>
</evidence>
<name>A0A1S2L0Z8_9BACI</name>
<accession>A0A1S2L0Z8</accession>
<dbReference type="EMBL" id="LQXD01000186">
    <property type="protein sequence ID" value="OIJ06128.1"/>
    <property type="molecule type" value="Genomic_DNA"/>
</dbReference>
<reference evidence="1 3" key="1">
    <citation type="submission" date="2016-10" db="EMBL/GenBank/DDBJ databases">
        <title>Draft genome sequences of four alkaliphilic bacteria belonging to the Anaerobacillus genus.</title>
        <authorList>
            <person name="Bassil N.M."/>
            <person name="Lloyd J.R."/>
        </authorList>
    </citation>
    <scope>NUCLEOTIDE SEQUENCE [LARGE SCALE GENOMIC DNA]</scope>
    <source>
        <strain evidence="1 3">NB2006</strain>
    </source>
</reference>
<protein>
    <recommendedName>
        <fullName evidence="4">Lipoprotein</fullName>
    </recommendedName>
</protein>
<reference evidence="2 3" key="3">
    <citation type="journal article" date="2019" name="Int. J. Syst. Evol. Microbiol.">
        <title>Anaerobacillus isosaccharinicus sp. nov., an alkaliphilic bacterium which degrades isosaccharinic acid.</title>
        <authorList>
            <person name="Bassil N.M."/>
            <person name="Lloyd J.R."/>
        </authorList>
    </citation>
    <scope>NUCLEOTIDE SEQUENCE [LARGE SCALE GENOMIC DNA]</scope>
    <source>
        <strain evidence="2 3">NB2006</strain>
    </source>
</reference>
<organism evidence="1 3">
    <name type="scientific">Anaerobacillus isosaccharinicus</name>
    <dbReference type="NCBI Taxonomy" id="1532552"/>
    <lineage>
        <taxon>Bacteria</taxon>
        <taxon>Bacillati</taxon>
        <taxon>Bacillota</taxon>
        <taxon>Bacilli</taxon>
        <taxon>Bacillales</taxon>
        <taxon>Bacillaceae</taxon>
        <taxon>Anaerobacillus</taxon>
    </lineage>
</organism>
<dbReference type="AlphaFoldDB" id="A0A1S2L0Z8"/>
<dbReference type="KEGG" id="aia:AWH56_008580"/>
<dbReference type="Proteomes" id="UP000180175">
    <property type="component" value="Chromosome"/>
</dbReference>
<dbReference type="EMBL" id="CP063356">
    <property type="protein sequence ID" value="QOY37620.1"/>
    <property type="molecule type" value="Genomic_DNA"/>
</dbReference>